<dbReference type="Proteomes" id="UP000606889">
    <property type="component" value="Unassembled WGS sequence"/>
</dbReference>
<evidence type="ECO:0000256" key="7">
    <source>
        <dbReference type="ARBA" id="ARBA00023136"/>
    </source>
</evidence>
<feature type="transmembrane region" description="Helical" evidence="9">
    <location>
        <begin position="137"/>
        <end position="156"/>
    </location>
</feature>
<dbReference type="Pfam" id="PF02653">
    <property type="entry name" value="BPD_transp_2"/>
    <property type="match status" value="1"/>
</dbReference>
<feature type="transmembrane region" description="Helical" evidence="9">
    <location>
        <begin position="304"/>
        <end position="322"/>
    </location>
</feature>
<keyword evidence="6 9" id="KW-1133">Transmembrane helix</keyword>
<comment type="caution">
    <text evidence="10">The sequence shown here is derived from an EMBL/GenBank/DDBJ whole genome shotgun (WGS) entry which is preliminary data.</text>
</comment>
<evidence type="ECO:0000256" key="8">
    <source>
        <dbReference type="ARBA" id="ARBA00039381"/>
    </source>
</evidence>
<feature type="transmembrane region" description="Helical" evidence="9">
    <location>
        <begin position="254"/>
        <end position="272"/>
    </location>
</feature>
<keyword evidence="3" id="KW-1003">Cell membrane</keyword>
<evidence type="ECO:0000313" key="10">
    <source>
        <dbReference type="EMBL" id="MBC5648210.1"/>
    </source>
</evidence>
<sequence length="329" mass="34427">MMMKDIGMRSAEGKNIDRKKWLGKNIWVWPLIGAVALWILIGAISGGLSLDVLVTNFTLASYLIILSLGQTAVMTSGEGGIDLSIQYTVALGAYFASMSMMQMGAFPGFILTIAVCACVGLLNGLVNIYIKVPPMITTLAMGYIVYSIVLVMSASIPGTPAPEISWFAQKARIGGISPIILVALGIAALVAVLLYKTKYGKRLHAVGQNRKAAQLAGISVPKTVILTFILSSVLAGLTGIFLGGYFGGAFQDMGISYMLTSIAATVIGGTSVAGGKSSVLGTIMGALMLTMLVAFLNVSKLQASMQNLIQGILLIGILVASVPKKQVNI</sequence>
<feature type="transmembrane region" description="Helical" evidence="9">
    <location>
        <begin position="26"/>
        <end position="46"/>
    </location>
</feature>
<keyword evidence="11" id="KW-1185">Reference proteome</keyword>
<gene>
    <name evidence="10" type="ORF">H8S18_07660</name>
</gene>
<evidence type="ECO:0000256" key="5">
    <source>
        <dbReference type="ARBA" id="ARBA00022692"/>
    </source>
</evidence>
<feature type="transmembrane region" description="Helical" evidence="9">
    <location>
        <begin position="176"/>
        <end position="195"/>
    </location>
</feature>
<keyword evidence="4" id="KW-0997">Cell inner membrane</keyword>
<feature type="transmembrane region" description="Helical" evidence="9">
    <location>
        <begin position="279"/>
        <end position="298"/>
    </location>
</feature>
<evidence type="ECO:0000313" key="11">
    <source>
        <dbReference type="Proteomes" id="UP000606889"/>
    </source>
</evidence>
<dbReference type="PANTHER" id="PTHR32196:SF71">
    <property type="entry name" value="AUTOINDUCER 2 IMPORT SYSTEM PERMEASE PROTEIN LSRD"/>
    <property type="match status" value="1"/>
</dbReference>
<keyword evidence="2" id="KW-0813">Transport</keyword>
<protein>
    <recommendedName>
        <fullName evidence="8">Autoinducer 2 import system permease protein LsrD</fullName>
    </recommendedName>
</protein>
<evidence type="ECO:0000256" key="9">
    <source>
        <dbReference type="SAM" id="Phobius"/>
    </source>
</evidence>
<evidence type="ECO:0000256" key="3">
    <source>
        <dbReference type="ARBA" id="ARBA00022475"/>
    </source>
</evidence>
<comment type="subcellular location">
    <subcellularLocation>
        <location evidence="1">Cell membrane</location>
        <topology evidence="1">Multi-pass membrane protein</topology>
    </subcellularLocation>
</comment>
<feature type="transmembrane region" description="Helical" evidence="9">
    <location>
        <begin position="224"/>
        <end position="248"/>
    </location>
</feature>
<keyword evidence="5 9" id="KW-0812">Transmembrane</keyword>
<keyword evidence="7 9" id="KW-0472">Membrane</keyword>
<evidence type="ECO:0000256" key="4">
    <source>
        <dbReference type="ARBA" id="ARBA00022519"/>
    </source>
</evidence>
<proteinExistence type="predicted"/>
<dbReference type="PANTHER" id="PTHR32196">
    <property type="entry name" value="ABC TRANSPORTER PERMEASE PROTEIN YPHD-RELATED-RELATED"/>
    <property type="match status" value="1"/>
</dbReference>
<reference evidence="10 11" key="1">
    <citation type="submission" date="2020-08" db="EMBL/GenBank/DDBJ databases">
        <title>Genome public.</title>
        <authorList>
            <person name="Liu C."/>
            <person name="Sun Q."/>
        </authorList>
    </citation>
    <scope>NUCLEOTIDE SEQUENCE [LARGE SCALE GENOMIC DNA]</scope>
    <source>
        <strain evidence="10 11">NSJ-35</strain>
    </source>
</reference>
<feature type="transmembrane region" description="Helical" evidence="9">
    <location>
        <begin position="109"/>
        <end position="130"/>
    </location>
</feature>
<dbReference type="InterPro" id="IPR001851">
    <property type="entry name" value="ABC_transp_permease"/>
</dbReference>
<name>A0ABR7EEM2_9FIRM</name>
<accession>A0ABR7EEM2</accession>
<dbReference type="RefSeq" id="WP_186857725.1">
    <property type="nucleotide sequence ID" value="NZ_JACOON010000004.1"/>
</dbReference>
<dbReference type="CDD" id="cd06579">
    <property type="entry name" value="TM_PBP1_transp_AraH_like"/>
    <property type="match status" value="1"/>
</dbReference>
<evidence type="ECO:0000256" key="6">
    <source>
        <dbReference type="ARBA" id="ARBA00022989"/>
    </source>
</evidence>
<organism evidence="10 11">
    <name type="scientific">Christensenella tenuis</name>
    <dbReference type="NCBI Taxonomy" id="2763033"/>
    <lineage>
        <taxon>Bacteria</taxon>
        <taxon>Bacillati</taxon>
        <taxon>Bacillota</taxon>
        <taxon>Clostridia</taxon>
        <taxon>Christensenellales</taxon>
        <taxon>Christensenellaceae</taxon>
        <taxon>Christensenella</taxon>
    </lineage>
</organism>
<evidence type="ECO:0000256" key="1">
    <source>
        <dbReference type="ARBA" id="ARBA00004651"/>
    </source>
</evidence>
<evidence type="ECO:0000256" key="2">
    <source>
        <dbReference type="ARBA" id="ARBA00022448"/>
    </source>
</evidence>
<dbReference type="EMBL" id="JACOON010000004">
    <property type="protein sequence ID" value="MBC5648210.1"/>
    <property type="molecule type" value="Genomic_DNA"/>
</dbReference>